<evidence type="ECO:0000313" key="2">
    <source>
        <dbReference type="EMBL" id="GAT52343.1"/>
    </source>
</evidence>
<accession>A0ABQ0LML5</accession>
<evidence type="ECO:0000256" key="1">
    <source>
        <dbReference type="SAM" id="MobiDB-lite"/>
    </source>
</evidence>
<protein>
    <submittedName>
        <fullName evidence="2">Uncharacterized protein</fullName>
    </submittedName>
</protein>
<reference evidence="2" key="1">
    <citation type="submission" date="2014-09" db="EMBL/GenBank/DDBJ databases">
        <title>Genome sequence of the luminous mushroom Mycena chlorophos for searching fungal bioluminescence genes.</title>
        <authorList>
            <person name="Tanaka Y."/>
            <person name="Kasuga D."/>
            <person name="Oba Y."/>
            <person name="Hase S."/>
            <person name="Sato K."/>
            <person name="Oba Y."/>
            <person name="Sakakibara Y."/>
        </authorList>
    </citation>
    <scope>NUCLEOTIDE SEQUENCE</scope>
</reference>
<dbReference type="EMBL" id="DF847730">
    <property type="protein sequence ID" value="GAT52343.1"/>
    <property type="molecule type" value="Genomic_DNA"/>
</dbReference>
<feature type="region of interest" description="Disordered" evidence="1">
    <location>
        <begin position="67"/>
        <end position="92"/>
    </location>
</feature>
<dbReference type="Proteomes" id="UP000815677">
    <property type="component" value="Unassembled WGS sequence"/>
</dbReference>
<organism evidence="2 3">
    <name type="scientific">Mycena chlorophos</name>
    <name type="common">Agaric fungus</name>
    <name type="synonym">Agaricus chlorophos</name>
    <dbReference type="NCBI Taxonomy" id="658473"/>
    <lineage>
        <taxon>Eukaryota</taxon>
        <taxon>Fungi</taxon>
        <taxon>Dikarya</taxon>
        <taxon>Basidiomycota</taxon>
        <taxon>Agaricomycotina</taxon>
        <taxon>Agaricomycetes</taxon>
        <taxon>Agaricomycetidae</taxon>
        <taxon>Agaricales</taxon>
        <taxon>Marasmiineae</taxon>
        <taxon>Mycenaceae</taxon>
        <taxon>Mycena</taxon>
    </lineage>
</organism>
<evidence type="ECO:0000313" key="3">
    <source>
        <dbReference type="Proteomes" id="UP000815677"/>
    </source>
</evidence>
<sequence length="129" mass="13952">MLWENTNTNTNGGRDPAGKGRLIEALELGQKILEAVERMEGLWPCEYIQHQTAALRDRLASAWVVSTTSPPPPMAASPSTSTHAHRPSPPVPMMMQGHTHGQWMAHEHGHGHGHGGVPMVSIARGARGM</sequence>
<proteinExistence type="predicted"/>
<keyword evidence="3" id="KW-1185">Reference proteome</keyword>
<gene>
    <name evidence="2" type="ORF">MCHLO_09400</name>
</gene>
<name>A0ABQ0LML5_MYCCL</name>